<proteinExistence type="predicted"/>
<accession>A0ACC0ZRY7</accession>
<dbReference type="Proteomes" id="UP001164250">
    <property type="component" value="Chromosome 15"/>
</dbReference>
<sequence>MPWYSVYNPLLIDPAVFIYIQEMWHFNKKPIVVVLEQGKLVNNNALHMLWIWGMQGFPFTSTMEEELWEAADLGNSIDTRRKLHMLVWWRKHRLGSGIHTIARKVAKRIHSIRRSFTWGKSNSNKEKQVRKIIDTIMWRISATRCKSTIMFGSSAALESMWHSKTQLLYVENDPYTQEINTLLSFDKNHEGWAVFCRGTAMAMAKGETILQCLKDFDSWKTHMEDKDFVTALNHHLNHS</sequence>
<comment type="caution">
    <text evidence="1">The sequence shown here is derived from an EMBL/GenBank/DDBJ whole genome shotgun (WGS) entry which is preliminary data.</text>
</comment>
<protein>
    <submittedName>
        <fullName evidence="1">Uncharacterized protein</fullName>
    </submittedName>
</protein>
<organism evidence="1 2">
    <name type="scientific">Pistacia atlantica</name>
    <dbReference type="NCBI Taxonomy" id="434234"/>
    <lineage>
        <taxon>Eukaryota</taxon>
        <taxon>Viridiplantae</taxon>
        <taxon>Streptophyta</taxon>
        <taxon>Embryophyta</taxon>
        <taxon>Tracheophyta</taxon>
        <taxon>Spermatophyta</taxon>
        <taxon>Magnoliopsida</taxon>
        <taxon>eudicotyledons</taxon>
        <taxon>Gunneridae</taxon>
        <taxon>Pentapetalae</taxon>
        <taxon>rosids</taxon>
        <taxon>malvids</taxon>
        <taxon>Sapindales</taxon>
        <taxon>Anacardiaceae</taxon>
        <taxon>Pistacia</taxon>
    </lineage>
</organism>
<dbReference type="EMBL" id="CM047910">
    <property type="protein sequence ID" value="KAJ0074731.1"/>
    <property type="molecule type" value="Genomic_DNA"/>
</dbReference>
<evidence type="ECO:0000313" key="2">
    <source>
        <dbReference type="Proteomes" id="UP001164250"/>
    </source>
</evidence>
<gene>
    <name evidence="1" type="ORF">Patl1_33300</name>
</gene>
<reference evidence="2" key="1">
    <citation type="journal article" date="2023" name="G3 (Bethesda)">
        <title>Genome assembly and association tests identify interacting loci associated with vigor, precocity, and sex in interspecific pistachio rootstocks.</title>
        <authorList>
            <person name="Palmer W."/>
            <person name="Jacygrad E."/>
            <person name="Sagayaradj S."/>
            <person name="Cavanaugh K."/>
            <person name="Han R."/>
            <person name="Bertier L."/>
            <person name="Beede B."/>
            <person name="Kafkas S."/>
            <person name="Golino D."/>
            <person name="Preece J."/>
            <person name="Michelmore R."/>
        </authorList>
    </citation>
    <scope>NUCLEOTIDE SEQUENCE [LARGE SCALE GENOMIC DNA]</scope>
</reference>
<name>A0ACC0ZRY7_9ROSI</name>
<keyword evidence="2" id="KW-1185">Reference proteome</keyword>
<evidence type="ECO:0000313" key="1">
    <source>
        <dbReference type="EMBL" id="KAJ0074731.1"/>
    </source>
</evidence>